<dbReference type="InParanoid" id="A2DVU1"/>
<dbReference type="AlphaFoldDB" id="A2DVU1"/>
<evidence type="ECO:0000313" key="1">
    <source>
        <dbReference type="EMBL" id="EAY15504.1"/>
    </source>
</evidence>
<reference evidence="1" key="2">
    <citation type="journal article" date="2007" name="Science">
        <title>Draft genome sequence of the sexually transmitted pathogen Trichomonas vaginalis.</title>
        <authorList>
            <person name="Carlton J.M."/>
            <person name="Hirt R.P."/>
            <person name="Silva J.C."/>
            <person name="Delcher A.L."/>
            <person name="Schatz M."/>
            <person name="Zhao Q."/>
            <person name="Wortman J.R."/>
            <person name="Bidwell S.L."/>
            <person name="Alsmark U.C.M."/>
            <person name="Besteiro S."/>
            <person name="Sicheritz-Ponten T."/>
            <person name="Noel C.J."/>
            <person name="Dacks J.B."/>
            <person name="Foster P.G."/>
            <person name="Simillion C."/>
            <person name="Van de Peer Y."/>
            <person name="Miranda-Saavedra D."/>
            <person name="Barton G.J."/>
            <person name="Westrop G.D."/>
            <person name="Mueller S."/>
            <person name="Dessi D."/>
            <person name="Fiori P.L."/>
            <person name="Ren Q."/>
            <person name="Paulsen I."/>
            <person name="Zhang H."/>
            <person name="Bastida-Corcuera F.D."/>
            <person name="Simoes-Barbosa A."/>
            <person name="Brown M.T."/>
            <person name="Hayes R.D."/>
            <person name="Mukherjee M."/>
            <person name="Okumura C.Y."/>
            <person name="Schneider R."/>
            <person name="Smith A.J."/>
            <person name="Vanacova S."/>
            <person name="Villalvazo M."/>
            <person name="Haas B.J."/>
            <person name="Pertea M."/>
            <person name="Feldblyum T.V."/>
            <person name="Utterback T.R."/>
            <person name="Shu C.L."/>
            <person name="Osoegawa K."/>
            <person name="de Jong P.J."/>
            <person name="Hrdy I."/>
            <person name="Horvathova L."/>
            <person name="Zubacova Z."/>
            <person name="Dolezal P."/>
            <person name="Malik S.B."/>
            <person name="Logsdon J.M. Jr."/>
            <person name="Henze K."/>
            <person name="Gupta A."/>
            <person name="Wang C.C."/>
            <person name="Dunne R.L."/>
            <person name="Upcroft J.A."/>
            <person name="Upcroft P."/>
            <person name="White O."/>
            <person name="Salzberg S.L."/>
            <person name="Tang P."/>
            <person name="Chiu C.-H."/>
            <person name="Lee Y.-S."/>
            <person name="Embley T.M."/>
            <person name="Coombs G.H."/>
            <person name="Mottram J.C."/>
            <person name="Tachezy J."/>
            <person name="Fraser-Liggett C.M."/>
            <person name="Johnson P.J."/>
        </authorList>
    </citation>
    <scope>NUCLEOTIDE SEQUENCE [LARGE SCALE GENOMIC DNA]</scope>
    <source>
        <strain evidence="1">G3</strain>
    </source>
</reference>
<dbReference type="RefSeq" id="XP_001327727.1">
    <property type="nucleotide sequence ID" value="XM_001327692.1"/>
</dbReference>
<organism evidence="1 2">
    <name type="scientific">Trichomonas vaginalis (strain ATCC PRA-98 / G3)</name>
    <dbReference type="NCBI Taxonomy" id="412133"/>
    <lineage>
        <taxon>Eukaryota</taxon>
        <taxon>Metamonada</taxon>
        <taxon>Parabasalia</taxon>
        <taxon>Trichomonadida</taxon>
        <taxon>Trichomonadidae</taxon>
        <taxon>Trichomonas</taxon>
    </lineage>
</organism>
<evidence type="ECO:0000313" key="2">
    <source>
        <dbReference type="Proteomes" id="UP000001542"/>
    </source>
</evidence>
<dbReference type="EMBL" id="DS113255">
    <property type="protein sequence ID" value="EAY15504.1"/>
    <property type="molecule type" value="Genomic_DNA"/>
</dbReference>
<gene>
    <name evidence="1" type="ORF">TVAG_210340</name>
</gene>
<reference evidence="1" key="1">
    <citation type="submission" date="2006-10" db="EMBL/GenBank/DDBJ databases">
        <authorList>
            <person name="Amadeo P."/>
            <person name="Zhao Q."/>
            <person name="Wortman J."/>
            <person name="Fraser-Liggett C."/>
            <person name="Carlton J."/>
        </authorList>
    </citation>
    <scope>NUCLEOTIDE SEQUENCE</scope>
    <source>
        <strain evidence="1">G3</strain>
    </source>
</reference>
<evidence type="ECO:0008006" key="3">
    <source>
        <dbReference type="Google" id="ProtNLM"/>
    </source>
</evidence>
<dbReference type="VEuPathDB" id="TrichDB:TVAGG3_0734890"/>
<protein>
    <recommendedName>
        <fullName evidence="3">Right handed beta helix domain-containing protein</fullName>
    </recommendedName>
</protein>
<name>A2DVU1_TRIV3</name>
<dbReference type="VEuPathDB" id="TrichDB:TVAG_210340"/>
<dbReference type="Proteomes" id="UP000001542">
    <property type="component" value="Unassembled WGS sequence"/>
</dbReference>
<sequence>MIFQYQGLSTLSKTNISNCVSFWSTAFRYSEATLTTNVSFCNFENLEAGSIINYFSFCDGRIERCNYVNNFQTQWNYGLIFADSKRLDIYDSVFQNTLTVERVPIFYAFGGQIYIYRCNFDEYFASSESSGFVDNSSISTDPFSNDLEFNEFHRVKEIYNIVCPNQRK</sequence>
<accession>A2DVU1</accession>
<dbReference type="KEGG" id="tva:4773507"/>
<keyword evidence="2" id="KW-1185">Reference proteome</keyword>
<proteinExistence type="predicted"/>